<dbReference type="GO" id="GO:0015562">
    <property type="term" value="F:efflux transmembrane transporter activity"/>
    <property type="evidence" value="ECO:0007669"/>
    <property type="project" value="InterPro"/>
</dbReference>
<evidence type="ECO:0000313" key="10">
    <source>
        <dbReference type="EMBL" id="MBB4080009.1"/>
    </source>
</evidence>
<evidence type="ECO:0000256" key="5">
    <source>
        <dbReference type="ARBA" id="ARBA00022692"/>
    </source>
</evidence>
<name>A0A840EDY9_9BACT</name>
<dbReference type="Gene3D" id="1.20.1600.10">
    <property type="entry name" value="Outer membrane efflux proteins (OEP)"/>
    <property type="match status" value="1"/>
</dbReference>
<dbReference type="GO" id="GO:0009279">
    <property type="term" value="C:cell outer membrane"/>
    <property type="evidence" value="ECO:0007669"/>
    <property type="project" value="UniProtKB-SubCell"/>
</dbReference>
<comment type="caution">
    <text evidence="10">The sequence shown here is derived from an EMBL/GenBank/DDBJ whole genome shotgun (WGS) entry which is preliminary data.</text>
</comment>
<dbReference type="InterPro" id="IPR051906">
    <property type="entry name" value="TolC-like"/>
</dbReference>
<dbReference type="PANTHER" id="PTHR30026">
    <property type="entry name" value="OUTER MEMBRANE PROTEIN TOLC"/>
    <property type="match status" value="1"/>
</dbReference>
<dbReference type="Proteomes" id="UP000576209">
    <property type="component" value="Unassembled WGS sequence"/>
</dbReference>
<evidence type="ECO:0000313" key="11">
    <source>
        <dbReference type="Proteomes" id="UP000576209"/>
    </source>
</evidence>
<keyword evidence="5" id="KW-0812">Transmembrane</keyword>
<keyword evidence="3" id="KW-0813">Transport</keyword>
<dbReference type="EMBL" id="JACIFF010000006">
    <property type="protein sequence ID" value="MBB4080009.1"/>
    <property type="molecule type" value="Genomic_DNA"/>
</dbReference>
<evidence type="ECO:0000256" key="1">
    <source>
        <dbReference type="ARBA" id="ARBA00004442"/>
    </source>
</evidence>
<evidence type="ECO:0000256" key="8">
    <source>
        <dbReference type="SAM" id="Coils"/>
    </source>
</evidence>
<dbReference type="GO" id="GO:0015288">
    <property type="term" value="F:porin activity"/>
    <property type="evidence" value="ECO:0007669"/>
    <property type="project" value="TreeGrafter"/>
</dbReference>
<dbReference type="Pfam" id="PF02321">
    <property type="entry name" value="OEP"/>
    <property type="match status" value="2"/>
</dbReference>
<keyword evidence="6" id="KW-0472">Membrane</keyword>
<dbReference type="PANTHER" id="PTHR30026:SF20">
    <property type="entry name" value="OUTER MEMBRANE PROTEIN TOLC"/>
    <property type="match status" value="1"/>
</dbReference>
<keyword evidence="8" id="KW-0175">Coiled coil</keyword>
<evidence type="ECO:0000256" key="3">
    <source>
        <dbReference type="ARBA" id="ARBA00022448"/>
    </source>
</evidence>
<keyword evidence="7" id="KW-0998">Cell outer membrane</keyword>
<reference evidence="10 11" key="1">
    <citation type="submission" date="2020-08" db="EMBL/GenBank/DDBJ databases">
        <title>Genomic Encyclopedia of Type Strains, Phase IV (KMG-IV): sequencing the most valuable type-strain genomes for metagenomic binning, comparative biology and taxonomic classification.</title>
        <authorList>
            <person name="Goeker M."/>
        </authorList>
    </citation>
    <scope>NUCLEOTIDE SEQUENCE [LARGE SCALE GENOMIC DNA]</scope>
    <source>
        <strain evidence="10 11">DSM 105137</strain>
    </source>
</reference>
<evidence type="ECO:0000256" key="4">
    <source>
        <dbReference type="ARBA" id="ARBA00022452"/>
    </source>
</evidence>
<dbReference type="SUPFAM" id="SSF56954">
    <property type="entry name" value="Outer membrane efflux proteins (OEP)"/>
    <property type="match status" value="1"/>
</dbReference>
<dbReference type="GO" id="GO:1990281">
    <property type="term" value="C:efflux pump complex"/>
    <property type="evidence" value="ECO:0007669"/>
    <property type="project" value="TreeGrafter"/>
</dbReference>
<proteinExistence type="inferred from homology"/>
<evidence type="ECO:0000256" key="6">
    <source>
        <dbReference type="ARBA" id="ARBA00023136"/>
    </source>
</evidence>
<gene>
    <name evidence="10" type="ORF">GGR28_002636</name>
</gene>
<comment type="similarity">
    <text evidence="2">Belongs to the outer membrane factor (OMF) (TC 1.B.17) family.</text>
</comment>
<keyword evidence="4" id="KW-1134">Transmembrane beta strand</keyword>
<dbReference type="AlphaFoldDB" id="A0A840EDY9"/>
<organism evidence="10 11">
    <name type="scientific">Neolewinella aquimaris</name>
    <dbReference type="NCBI Taxonomy" id="1835722"/>
    <lineage>
        <taxon>Bacteria</taxon>
        <taxon>Pseudomonadati</taxon>
        <taxon>Bacteroidota</taxon>
        <taxon>Saprospiria</taxon>
        <taxon>Saprospirales</taxon>
        <taxon>Lewinellaceae</taxon>
        <taxon>Neolewinella</taxon>
    </lineage>
</organism>
<accession>A0A840EDY9</accession>
<keyword evidence="11" id="KW-1185">Reference proteome</keyword>
<feature type="signal peptide" evidence="9">
    <location>
        <begin position="1"/>
        <end position="19"/>
    </location>
</feature>
<comment type="subcellular location">
    <subcellularLocation>
        <location evidence="1">Cell outer membrane</location>
    </subcellularLocation>
</comment>
<feature type="coiled-coil region" evidence="8">
    <location>
        <begin position="168"/>
        <end position="219"/>
    </location>
</feature>
<sequence>MKFFTPFLLLLVSSIGLIAQEEATEAPVYSLRDAVDYAFLNSNTIRNARVDILDAEQNVRERLSTGLPQINGSLDFLHYLKVPVLPLPEAFAQGDPDAPTSIAFQLKNSFTSGISVSSMIFDGSYFVGLRAARASRDYFNLQLENTQRQVRTQVTRSYFPVLLLSTNLEIIDRNIENLEKLLRETQAQYDAGFVEQLDVDRLRLSLNNLMSSRSDVEQQRDNALRSLKFTLNYPEGQELRVSDDLAQLEFEVDAAALTSDVPYQQRSEIRLLDQTIALQDLNIDLQKAAYLPRLDASAAAQYQYQGNNFTDGFWAPTVVVGVSAVIPIYDFGGRSARLQRARLDKEKVVNQRDDVARSIDLEVRNARGTFNTARQRMQVTRENLDLAQRIYDTTQIKYREGVGSSIETVQAEQQLYEAQANYLNALYDTLVAKEDLYLALGR</sequence>
<evidence type="ECO:0000256" key="7">
    <source>
        <dbReference type="ARBA" id="ARBA00023237"/>
    </source>
</evidence>
<evidence type="ECO:0000256" key="9">
    <source>
        <dbReference type="SAM" id="SignalP"/>
    </source>
</evidence>
<feature type="chain" id="PRO_5032315116" evidence="9">
    <location>
        <begin position="20"/>
        <end position="442"/>
    </location>
</feature>
<protein>
    <submittedName>
        <fullName evidence="10">Outer membrane protein TolC</fullName>
    </submittedName>
</protein>
<evidence type="ECO:0000256" key="2">
    <source>
        <dbReference type="ARBA" id="ARBA00007613"/>
    </source>
</evidence>
<keyword evidence="9" id="KW-0732">Signal</keyword>
<dbReference type="RefSeq" id="WP_183496243.1">
    <property type="nucleotide sequence ID" value="NZ_JACIFF010000006.1"/>
</dbReference>
<dbReference type="InterPro" id="IPR003423">
    <property type="entry name" value="OMP_efflux"/>
</dbReference>